<keyword evidence="2" id="KW-1185">Reference proteome</keyword>
<organism evidence="1 2">
    <name type="scientific">Setomelanomma holmii</name>
    <dbReference type="NCBI Taxonomy" id="210430"/>
    <lineage>
        <taxon>Eukaryota</taxon>
        <taxon>Fungi</taxon>
        <taxon>Dikarya</taxon>
        <taxon>Ascomycota</taxon>
        <taxon>Pezizomycotina</taxon>
        <taxon>Dothideomycetes</taxon>
        <taxon>Pleosporomycetidae</taxon>
        <taxon>Pleosporales</taxon>
        <taxon>Pleosporineae</taxon>
        <taxon>Phaeosphaeriaceae</taxon>
        <taxon>Setomelanomma</taxon>
    </lineage>
</organism>
<evidence type="ECO:0000313" key="2">
    <source>
        <dbReference type="Proteomes" id="UP000799777"/>
    </source>
</evidence>
<evidence type="ECO:0000313" key="1">
    <source>
        <dbReference type="EMBL" id="KAF2022587.1"/>
    </source>
</evidence>
<sequence>MHINDFPLEILTRVLEIVTQLQIRDGPTFTFGLSEALQPFQRPSLQRYVRGFVPPQLLKWDATSAIRSVCWKWHEWVLEHCLRNGYIHRWKGGERWAELPTRRETYLLYELIDRPTGTAVYRDPLFSLKQTARLCNDYPGLASKIRRMWIHDLYTRETDRLVVELLMSCANLQVLSVPWTSMRNLNGEEWQAISTGRRQTLESLELQCINPTSQQAARMNRQRDLTPLQRANFSNLRRLKIFGDTNFMPVTDADLCAIGSTGTQLKEFHVTCNST</sequence>
<comment type="caution">
    <text evidence="1">The sequence shown here is derived from an EMBL/GenBank/DDBJ whole genome shotgun (WGS) entry which is preliminary data.</text>
</comment>
<reference evidence="1" key="1">
    <citation type="journal article" date="2020" name="Stud. Mycol.">
        <title>101 Dothideomycetes genomes: a test case for predicting lifestyles and emergence of pathogens.</title>
        <authorList>
            <person name="Haridas S."/>
            <person name="Albert R."/>
            <person name="Binder M."/>
            <person name="Bloem J."/>
            <person name="Labutti K."/>
            <person name="Salamov A."/>
            <person name="Andreopoulos B."/>
            <person name="Baker S."/>
            <person name="Barry K."/>
            <person name="Bills G."/>
            <person name="Bluhm B."/>
            <person name="Cannon C."/>
            <person name="Castanera R."/>
            <person name="Culley D."/>
            <person name="Daum C."/>
            <person name="Ezra D."/>
            <person name="Gonzalez J."/>
            <person name="Henrissat B."/>
            <person name="Kuo A."/>
            <person name="Liang C."/>
            <person name="Lipzen A."/>
            <person name="Lutzoni F."/>
            <person name="Magnuson J."/>
            <person name="Mondo S."/>
            <person name="Nolan M."/>
            <person name="Ohm R."/>
            <person name="Pangilinan J."/>
            <person name="Park H.-J."/>
            <person name="Ramirez L."/>
            <person name="Alfaro M."/>
            <person name="Sun H."/>
            <person name="Tritt A."/>
            <person name="Yoshinaga Y."/>
            <person name="Zwiers L.-H."/>
            <person name="Turgeon B."/>
            <person name="Goodwin S."/>
            <person name="Spatafora J."/>
            <person name="Crous P."/>
            <person name="Grigoriev I."/>
        </authorList>
    </citation>
    <scope>NUCLEOTIDE SEQUENCE</scope>
    <source>
        <strain evidence="1">CBS 110217</strain>
    </source>
</reference>
<dbReference type="OrthoDB" id="5283561at2759"/>
<gene>
    <name evidence="1" type="ORF">EK21DRAFT_13523</name>
</gene>
<proteinExistence type="predicted"/>
<feature type="non-terminal residue" evidence="1">
    <location>
        <position position="275"/>
    </location>
</feature>
<dbReference type="EMBL" id="ML978522">
    <property type="protein sequence ID" value="KAF2022587.1"/>
    <property type="molecule type" value="Genomic_DNA"/>
</dbReference>
<dbReference type="Proteomes" id="UP000799777">
    <property type="component" value="Unassembled WGS sequence"/>
</dbReference>
<dbReference type="Gene3D" id="3.80.10.10">
    <property type="entry name" value="Ribonuclease Inhibitor"/>
    <property type="match status" value="1"/>
</dbReference>
<dbReference type="InterPro" id="IPR032675">
    <property type="entry name" value="LRR_dom_sf"/>
</dbReference>
<protein>
    <submittedName>
        <fullName evidence="1">Uncharacterized protein</fullName>
    </submittedName>
</protein>
<accession>A0A9P4GV57</accession>
<name>A0A9P4GV57_9PLEO</name>
<dbReference type="AlphaFoldDB" id="A0A9P4GV57"/>